<evidence type="ECO:0000313" key="4">
    <source>
        <dbReference type="Proteomes" id="UP000244336"/>
    </source>
</evidence>
<dbReference type="InterPro" id="IPR013187">
    <property type="entry name" value="F-box-assoc_dom_typ3"/>
</dbReference>
<protein>
    <recommendedName>
        <fullName evidence="2">F-box associated beta-propeller type 3 domain-containing protein</fullName>
    </recommendedName>
</protein>
<name>A0A2T7D906_9POAL</name>
<dbReference type="InterPro" id="IPR017451">
    <property type="entry name" value="F-box-assoc_interact_dom"/>
</dbReference>
<dbReference type="NCBIfam" id="TIGR01640">
    <property type="entry name" value="F_box_assoc_1"/>
    <property type="match status" value="1"/>
</dbReference>
<proteinExistence type="predicted"/>
<evidence type="ECO:0000256" key="1">
    <source>
        <dbReference type="SAM" id="MobiDB-lite"/>
    </source>
</evidence>
<dbReference type="InterPro" id="IPR036047">
    <property type="entry name" value="F-box-like_dom_sf"/>
</dbReference>
<feature type="compositionally biased region" description="Low complexity" evidence="1">
    <location>
        <begin position="29"/>
        <end position="45"/>
    </location>
</feature>
<reference evidence="3 4" key="1">
    <citation type="submission" date="2018-04" db="EMBL/GenBank/DDBJ databases">
        <title>WGS assembly of Panicum hallii var. hallii HAL2.</title>
        <authorList>
            <person name="Lovell J."/>
            <person name="Jenkins J."/>
            <person name="Lowry D."/>
            <person name="Mamidi S."/>
            <person name="Sreedasyam A."/>
            <person name="Weng X."/>
            <person name="Barry K."/>
            <person name="Bonette J."/>
            <person name="Campitelli B."/>
            <person name="Daum C."/>
            <person name="Gordon S."/>
            <person name="Gould B."/>
            <person name="Lipzen A."/>
            <person name="MacQueen A."/>
            <person name="Palacio-Mejia J."/>
            <person name="Plott C."/>
            <person name="Shakirov E."/>
            <person name="Shu S."/>
            <person name="Yoshinaga Y."/>
            <person name="Zane M."/>
            <person name="Rokhsar D."/>
            <person name="Grimwood J."/>
            <person name="Schmutz J."/>
            <person name="Juenger T."/>
        </authorList>
    </citation>
    <scope>NUCLEOTIDE SEQUENCE [LARGE SCALE GENOMIC DNA]</scope>
    <source>
        <strain evidence="4">cv. HAL2</strain>
    </source>
</reference>
<dbReference type="EMBL" id="CM009754">
    <property type="protein sequence ID" value="PUZ52037.1"/>
    <property type="molecule type" value="Genomic_DNA"/>
</dbReference>
<accession>A0A2T7D906</accession>
<dbReference type="OrthoDB" id="604413at2759"/>
<feature type="region of interest" description="Disordered" evidence="1">
    <location>
        <begin position="1"/>
        <end position="51"/>
    </location>
</feature>
<dbReference type="Gramene" id="PUZ52037">
    <property type="protein sequence ID" value="PUZ52037"/>
    <property type="gene ID" value="GQ55_6G238600"/>
</dbReference>
<dbReference type="STRING" id="1504633.A0A2T7D906"/>
<organism evidence="3 4">
    <name type="scientific">Panicum hallii var. hallii</name>
    <dbReference type="NCBI Taxonomy" id="1504633"/>
    <lineage>
        <taxon>Eukaryota</taxon>
        <taxon>Viridiplantae</taxon>
        <taxon>Streptophyta</taxon>
        <taxon>Embryophyta</taxon>
        <taxon>Tracheophyta</taxon>
        <taxon>Spermatophyta</taxon>
        <taxon>Magnoliopsida</taxon>
        <taxon>Liliopsida</taxon>
        <taxon>Poales</taxon>
        <taxon>Poaceae</taxon>
        <taxon>PACMAD clade</taxon>
        <taxon>Panicoideae</taxon>
        <taxon>Panicodae</taxon>
        <taxon>Paniceae</taxon>
        <taxon>Panicinae</taxon>
        <taxon>Panicum</taxon>
        <taxon>Panicum sect. Panicum</taxon>
    </lineage>
</organism>
<dbReference type="PANTHER" id="PTHR31672">
    <property type="entry name" value="BNACNNG10540D PROTEIN"/>
    <property type="match status" value="1"/>
</dbReference>
<keyword evidence="4" id="KW-1185">Reference proteome</keyword>
<feature type="domain" description="F-box associated beta-propeller type 3" evidence="2">
    <location>
        <begin position="192"/>
        <end position="366"/>
    </location>
</feature>
<sequence>MTPGVCPAIPATHTLRAPEAGEPDPDQRGAASSAQAMAATAAGAAPGDRDEATAAVVDEGWNLPTDVFVEILLLLPATRRWRRRIVCRHWRDVIHERTPAPERWSQPLALVFFQNYEGLREVSASAFVIGDTAAGGRGRELWRSQTVPPAVLHRHPKRWWKGVDAFDTMMVGTCNRLRCLCDNTRPGGAISLLNPATGEALPLPPLPGSAQWVWWGMQMSSWHDAYTFAYEPMTEQYKVVHLPCYLDRSGGFNAAQVFALGKAAAVPRSWCDAPTPGASCCLDAGVVSVDGVAYWLTKGAERVVSFDVREERVTSTRALPAQPRRRYSWHLAEVHGRLGLVSSSDLWVTPEKVDVWVLDRQGWSRRYGVQLNDGLRHLTARPHFAHGDYVVTGKGGQTFSGDVVRRRGAVSADQGEDTRGGGIREKTPRAAVSGVFGGGCVCGMFAYIKIKEPSSVYNPQAS</sequence>
<dbReference type="Pfam" id="PF08268">
    <property type="entry name" value="FBA_3"/>
    <property type="match status" value="1"/>
</dbReference>
<dbReference type="Gene3D" id="1.20.1280.50">
    <property type="match status" value="1"/>
</dbReference>
<dbReference type="SUPFAM" id="SSF81383">
    <property type="entry name" value="F-box domain"/>
    <property type="match status" value="1"/>
</dbReference>
<gene>
    <name evidence="3" type="ORF">GQ55_6G238600</name>
</gene>
<dbReference type="PANTHER" id="PTHR31672:SF13">
    <property type="entry name" value="F-BOX PROTEIN CPR30-LIKE"/>
    <property type="match status" value="1"/>
</dbReference>
<dbReference type="AlphaFoldDB" id="A0A2T7D906"/>
<evidence type="ECO:0000313" key="3">
    <source>
        <dbReference type="EMBL" id="PUZ52037.1"/>
    </source>
</evidence>
<evidence type="ECO:0000259" key="2">
    <source>
        <dbReference type="Pfam" id="PF08268"/>
    </source>
</evidence>
<dbReference type="Proteomes" id="UP000244336">
    <property type="component" value="Chromosome 6"/>
</dbReference>
<dbReference type="InterPro" id="IPR050796">
    <property type="entry name" value="SCF_F-box_component"/>
</dbReference>